<dbReference type="Gene3D" id="1.20.58.1700">
    <property type="match status" value="1"/>
</dbReference>
<evidence type="ECO:0000313" key="4">
    <source>
        <dbReference type="Proteomes" id="UP000318405"/>
    </source>
</evidence>
<dbReference type="InterPro" id="IPR014085">
    <property type="entry name" value="Allophanate_hydrolase"/>
</dbReference>
<dbReference type="InterPro" id="IPR036928">
    <property type="entry name" value="AS_sf"/>
</dbReference>
<dbReference type="EC" id="3.5.1.54" evidence="3"/>
<dbReference type="GO" id="GO:0004039">
    <property type="term" value="F:allophanate hydrolase activity"/>
    <property type="evidence" value="ECO:0007669"/>
    <property type="project" value="UniProtKB-EC"/>
</dbReference>
<dbReference type="InterPro" id="IPR023631">
    <property type="entry name" value="Amidase_dom"/>
</dbReference>
<dbReference type="SUPFAM" id="SSF75304">
    <property type="entry name" value="Amidase signature (AS) enzymes"/>
    <property type="match status" value="1"/>
</dbReference>
<dbReference type="AlphaFoldDB" id="A0A556AZ05"/>
<sequence length="604" mass="64239">MNGLTLEEWRGLYAEGGSEPARILHTLRASLRADDPAWVHIVGESGLDAQLSALAERVAALGGDRAALPLYGVPFAVKDNIDVQGMPTTAGCPAYAYEPAAHAFAVARLVEAGAIVLGKTNLDQFATGLVGTRSPYGAVANAFDPTRVSGGSSSGSADVVARGIVPFSLGTDTAGSGRVPAGFNNIVGLKPTRGWLSTRGVVPACRSLDCVSVFALTVDDAELVARAAAGYDEDDPYSRQWPRGVPRREMGQHPRLAVPEHPEFHADAQAEAAWQATLARLRQAGVSLVPVDFSPMRELAKLLYEGPFVAERHASLGAFVERHPAEVDPVVAGIVRQAQAYTASELLQAEYLRMALKRRIERIFQRCDALLVPTAPTHPTLQDVRERPVAANAELGYYTNFVNLADCSALALPAGMRADGLPFGVTLVAPAWHDCALANFGRCWQQLAPWTLGATGRAMTRGAARAPSTPCEGFVRVAVAGAHLSGMPLNYQLVERDARLVERTTTAPAYRLYALTDTVPPKPGLARASGGAAIDVEVWDIPVGHFGSFVALVPAPLAIGTLELADGRCVKGFVCEPWVLAQARDITAFGGWRNYLDYLTAVPA</sequence>
<dbReference type="Gene3D" id="3.10.490.10">
    <property type="entry name" value="Gamma-glutamyl cyclotransferase-like"/>
    <property type="match status" value="1"/>
</dbReference>
<evidence type="ECO:0000259" key="2">
    <source>
        <dbReference type="Pfam" id="PF21986"/>
    </source>
</evidence>
<dbReference type="PANTHER" id="PTHR11895:SF169">
    <property type="entry name" value="GLUTAMYL-TRNA(GLN) AMIDOTRANSFERASE"/>
    <property type="match status" value="1"/>
</dbReference>
<comment type="caution">
    <text evidence="3">The sequence shown here is derived from an EMBL/GenBank/DDBJ whole genome shotgun (WGS) entry which is preliminary data.</text>
</comment>
<keyword evidence="3" id="KW-0378">Hydrolase</keyword>
<feature type="domain" description="Allophanate hydrolase C-terminal" evidence="2">
    <location>
        <begin position="475"/>
        <end position="596"/>
    </location>
</feature>
<keyword evidence="4" id="KW-1185">Reference proteome</keyword>
<dbReference type="Gene3D" id="3.90.1300.10">
    <property type="entry name" value="Amidase signature (AS) domain"/>
    <property type="match status" value="1"/>
</dbReference>
<organism evidence="3 4">
    <name type="scientific">Verticiella sediminum</name>
    <dbReference type="NCBI Taxonomy" id="1247510"/>
    <lineage>
        <taxon>Bacteria</taxon>
        <taxon>Pseudomonadati</taxon>
        <taxon>Pseudomonadota</taxon>
        <taxon>Betaproteobacteria</taxon>
        <taxon>Burkholderiales</taxon>
        <taxon>Alcaligenaceae</taxon>
        <taxon>Verticiella</taxon>
    </lineage>
</organism>
<dbReference type="OrthoDB" id="8872210at2"/>
<dbReference type="NCBIfam" id="NF006043">
    <property type="entry name" value="PRK08186.1"/>
    <property type="match status" value="1"/>
</dbReference>
<feature type="domain" description="Amidase" evidence="1">
    <location>
        <begin position="59"/>
        <end position="437"/>
    </location>
</feature>
<dbReference type="NCBIfam" id="TIGR02713">
    <property type="entry name" value="allophanate_hyd"/>
    <property type="match status" value="1"/>
</dbReference>
<proteinExistence type="predicted"/>
<name>A0A556AZ05_9BURK</name>
<dbReference type="InterPro" id="IPR000120">
    <property type="entry name" value="Amidase"/>
</dbReference>
<accession>A0A556AZ05</accession>
<dbReference type="PANTHER" id="PTHR11895">
    <property type="entry name" value="TRANSAMIDASE"/>
    <property type="match status" value="1"/>
</dbReference>
<dbReference type="Proteomes" id="UP000318405">
    <property type="component" value="Unassembled WGS sequence"/>
</dbReference>
<dbReference type="Pfam" id="PF21986">
    <property type="entry name" value="AH_C"/>
    <property type="match status" value="1"/>
</dbReference>
<protein>
    <submittedName>
        <fullName evidence="3">Allophanate hydrolase</fullName>
        <ecNumber evidence="3">3.5.1.54</ecNumber>
    </submittedName>
</protein>
<reference evidence="3 4" key="1">
    <citation type="submission" date="2019-07" db="EMBL/GenBank/DDBJ databases">
        <title>Qingshengfaniella alkalisoli gen. nov., sp. nov., isolated from saline soil.</title>
        <authorList>
            <person name="Xu L."/>
            <person name="Huang X.-X."/>
            <person name="Sun J.-Q."/>
        </authorList>
    </citation>
    <scope>NUCLEOTIDE SEQUENCE [LARGE SCALE GENOMIC DNA]</scope>
    <source>
        <strain evidence="3 4">DSM 27279</strain>
    </source>
</reference>
<gene>
    <name evidence="3" type="primary">atzF</name>
    <name evidence="3" type="ORF">FOZ76_03955</name>
</gene>
<dbReference type="EMBL" id="VLTJ01000007">
    <property type="protein sequence ID" value="TSH98173.1"/>
    <property type="molecule type" value="Genomic_DNA"/>
</dbReference>
<evidence type="ECO:0000313" key="3">
    <source>
        <dbReference type="EMBL" id="TSH98173.1"/>
    </source>
</evidence>
<dbReference type="Pfam" id="PF01425">
    <property type="entry name" value="Amidase"/>
    <property type="match status" value="1"/>
</dbReference>
<dbReference type="InterPro" id="IPR053844">
    <property type="entry name" value="AH_C"/>
</dbReference>
<evidence type="ECO:0000259" key="1">
    <source>
        <dbReference type="Pfam" id="PF01425"/>
    </source>
</evidence>